<dbReference type="Proteomes" id="UP000014065">
    <property type="component" value="Unassembled WGS sequence"/>
</dbReference>
<protein>
    <recommendedName>
        <fullName evidence="4">Peptidylprolyl isomerase</fullName>
    </recommendedName>
</protein>
<accession>S2E6H5</accession>
<comment type="caution">
    <text evidence="2">The sequence shown here is derived from an EMBL/GenBank/DDBJ whole genome shotgun (WGS) entry which is preliminary data.</text>
</comment>
<sequence length="285" mass="31815">MKSILFVSLVLLLVITPAFAAPLSDRTGLVNKLDVKTDGYTFQIETVANFDITDFEFDKDAKRLTLHVTSGLQNNLAEIYLPQKLLSGNFTFYINGTEFSQKIKNNNDISFITLNFTGSGNSKIDIVATEYLHDKNPTIVVEEKTPTETTSQKGGGCLIATATYGSELAPQVQQLRELRDNSLLKTESGTAFMKTFNDFYYSFSPTVADWERENHTFKEVVKITLTPMISSLSILNYVDMDSELSVIGYGASLILLNLGMYFVAPVVVIHKVRKLELSKKSNLNF</sequence>
<gene>
    <name evidence="2" type="ORF">BG20_I1544</name>
</gene>
<dbReference type="EMBL" id="AHJG01000067">
    <property type="protein sequence ID" value="EPA06353.1"/>
    <property type="molecule type" value="Genomic_DNA"/>
</dbReference>
<evidence type="ECO:0000256" key="1">
    <source>
        <dbReference type="SAM" id="Phobius"/>
    </source>
</evidence>
<dbReference type="AlphaFoldDB" id="S2E6H5"/>
<dbReference type="InterPro" id="IPR049886">
    <property type="entry name" value="CFI_box_CTERM_dom"/>
</dbReference>
<keyword evidence="1" id="KW-1133">Transmembrane helix</keyword>
<evidence type="ECO:0000313" key="3">
    <source>
        <dbReference type="Proteomes" id="UP000014065"/>
    </source>
</evidence>
<keyword evidence="1" id="KW-0472">Membrane</keyword>
<keyword evidence="1" id="KW-0812">Transmembrane</keyword>
<dbReference type="RefSeq" id="WP_010190326.1">
    <property type="nucleotide sequence ID" value="NZ_AHJG01000067.1"/>
</dbReference>
<organism evidence="2 3">
    <name type="scientific">Candidatus Nitrosarchaeum limnium BG20</name>
    <dbReference type="NCBI Taxonomy" id="859192"/>
    <lineage>
        <taxon>Archaea</taxon>
        <taxon>Nitrososphaerota</taxon>
        <taxon>Nitrososphaeria</taxon>
        <taxon>Nitrosopumilales</taxon>
        <taxon>Nitrosopumilaceae</taxon>
        <taxon>Nitrosarchaeum</taxon>
    </lineage>
</organism>
<proteinExistence type="predicted"/>
<dbReference type="NCBIfam" id="NF041770">
    <property type="entry name" value="CFI_box_CTERM"/>
    <property type="match status" value="1"/>
</dbReference>
<reference evidence="2 3" key="1">
    <citation type="journal article" date="2012" name="J. Bacteriol.">
        <title>Genome Sequence of "Candidatus Nitrosoarchaeum limnia" BG20, a Low-Salinity Ammonia-Oxidizing Archaeon from the San Francisco Bay Estuary.</title>
        <authorList>
            <person name="Mosier A.C."/>
            <person name="Allen E.E."/>
            <person name="Kim M."/>
            <person name="Ferriera S."/>
            <person name="Francis C.A."/>
        </authorList>
    </citation>
    <scope>NUCLEOTIDE SEQUENCE [LARGE SCALE GENOMIC DNA]</scope>
    <source>
        <strain evidence="2 3">BG20</strain>
    </source>
</reference>
<evidence type="ECO:0008006" key="4">
    <source>
        <dbReference type="Google" id="ProtNLM"/>
    </source>
</evidence>
<feature type="transmembrane region" description="Helical" evidence="1">
    <location>
        <begin position="246"/>
        <end position="269"/>
    </location>
</feature>
<name>S2E6H5_9ARCH</name>
<keyword evidence="3" id="KW-1185">Reference proteome</keyword>
<evidence type="ECO:0000313" key="2">
    <source>
        <dbReference type="EMBL" id="EPA06353.1"/>
    </source>
</evidence>